<evidence type="ECO:0000313" key="6">
    <source>
        <dbReference type="Proteomes" id="UP001161065"/>
    </source>
</evidence>
<dbReference type="GO" id="GO:0031956">
    <property type="term" value="F:medium-chain fatty acid-CoA ligase activity"/>
    <property type="evidence" value="ECO:0007669"/>
    <property type="project" value="TreeGrafter"/>
</dbReference>
<dbReference type="FunFam" id="3.30.300.30:FF:000008">
    <property type="entry name" value="2,3-dihydroxybenzoate-AMP ligase"/>
    <property type="match status" value="1"/>
</dbReference>
<dbReference type="EMBL" id="JAOCEK010000011">
    <property type="protein sequence ID" value="MDH1335397.1"/>
    <property type="molecule type" value="Genomic_DNA"/>
</dbReference>
<dbReference type="PANTHER" id="PTHR43201">
    <property type="entry name" value="ACYL-COA SYNTHETASE"/>
    <property type="match status" value="1"/>
</dbReference>
<dbReference type="InterPro" id="IPR000873">
    <property type="entry name" value="AMP-dep_synth/lig_dom"/>
</dbReference>
<dbReference type="Pfam" id="PF00501">
    <property type="entry name" value="AMP-binding"/>
    <property type="match status" value="1"/>
</dbReference>
<gene>
    <name evidence="5" type="ORF">N5D63_14725</name>
</gene>
<dbReference type="Gene3D" id="3.30.300.30">
    <property type="match status" value="1"/>
</dbReference>
<evidence type="ECO:0000256" key="2">
    <source>
        <dbReference type="ARBA" id="ARBA00022598"/>
    </source>
</evidence>
<dbReference type="GO" id="GO:0006631">
    <property type="term" value="P:fatty acid metabolic process"/>
    <property type="evidence" value="ECO:0007669"/>
    <property type="project" value="TreeGrafter"/>
</dbReference>
<keyword evidence="2" id="KW-0436">Ligase</keyword>
<dbReference type="InterPro" id="IPR025110">
    <property type="entry name" value="AMP-bd_C"/>
</dbReference>
<organism evidence="5 6">
    <name type="scientific">Comamonas thiooxydans</name>
    <dbReference type="NCBI Taxonomy" id="363952"/>
    <lineage>
        <taxon>Bacteria</taxon>
        <taxon>Pseudomonadati</taxon>
        <taxon>Pseudomonadota</taxon>
        <taxon>Betaproteobacteria</taxon>
        <taxon>Burkholderiales</taxon>
        <taxon>Comamonadaceae</taxon>
        <taxon>Comamonas</taxon>
    </lineage>
</organism>
<comment type="similarity">
    <text evidence="1">Belongs to the ATP-dependent AMP-binding enzyme family.</text>
</comment>
<dbReference type="Pfam" id="PF13193">
    <property type="entry name" value="AMP-binding_C"/>
    <property type="match status" value="1"/>
</dbReference>
<feature type="domain" description="AMP-dependent synthetase/ligase" evidence="3">
    <location>
        <begin position="31"/>
        <end position="401"/>
    </location>
</feature>
<dbReference type="PANTHER" id="PTHR43201:SF5">
    <property type="entry name" value="MEDIUM-CHAIN ACYL-COA LIGASE ACSF2, MITOCHONDRIAL"/>
    <property type="match status" value="1"/>
</dbReference>
<evidence type="ECO:0000259" key="4">
    <source>
        <dbReference type="Pfam" id="PF13193"/>
    </source>
</evidence>
<evidence type="ECO:0000313" key="5">
    <source>
        <dbReference type="EMBL" id="MDH1335397.1"/>
    </source>
</evidence>
<dbReference type="InterPro" id="IPR045851">
    <property type="entry name" value="AMP-bd_C_sf"/>
</dbReference>
<dbReference type="Gene3D" id="3.40.50.12780">
    <property type="entry name" value="N-terminal domain of ligase-like"/>
    <property type="match status" value="1"/>
</dbReference>
<dbReference type="AlphaFoldDB" id="A0AA42Q1U2"/>
<protein>
    <submittedName>
        <fullName evidence="5">AMP-binding protein</fullName>
    </submittedName>
</protein>
<reference evidence="5" key="1">
    <citation type="submission" date="2022-09" db="EMBL/GenBank/DDBJ databases">
        <title>Intensive care unit water sources are persistently colonized with multi-drug resistant bacteria and are the site of extensive horizontal gene transfer of antibiotic resistance genes.</title>
        <authorList>
            <person name="Diorio-Toth L."/>
        </authorList>
    </citation>
    <scope>NUCLEOTIDE SEQUENCE</scope>
    <source>
        <strain evidence="5">GD03832</strain>
    </source>
</reference>
<sequence length="547" mass="59818">MPQLSSPLTQSYWPADTSREVLEITEGQALREAALKAPERWALVEKMPAGWPSLTGAVQTDRRWTYAQLLDDATVCAHWLLQRYQPGQRICLWAPNVPEWVILQYGASLAGLVLVTANPALRTQELQYVLRQSRAGALFHIDQFRGSDMAAMASAAIAGLEDSVDIISLSGWLEQVRQTPHDGALPDVAPRSPAQIQYTSGTTGEPKGALLHHMGLVTNARFVAARAQQHEDVHICPMPLFHTAGSVMSVLGCVTTLSTLVLIVAFDPDLVLQAIADERGTRLGGVPTMLLALLEQRKAKTYDLSSLQLAMSGGAPVPVALTERVRTEMGCDLVTVYGQTELSPIVCQTAPGDSAEDKAQTTGQPLWQVEVRISGPDGEVLPVGEEGEIQARGYQSMLEYFEQPGATAQTLLGDGWLRTGDLGTMDARGYCHVTGRLKDMIIRGGENIYPVQVEGVLMKHPSVADVAVFGLEDAHWGEQVAAAIRFKPEAQVCAAEELKQFCREHLAPHKSPEYWFICEAFPLTGSGKVQKFRLKELARQQQLRTLR</sequence>
<dbReference type="Proteomes" id="UP001161065">
    <property type="component" value="Unassembled WGS sequence"/>
</dbReference>
<comment type="caution">
    <text evidence="5">The sequence shown here is derived from an EMBL/GenBank/DDBJ whole genome shotgun (WGS) entry which is preliminary data.</text>
</comment>
<evidence type="ECO:0000256" key="1">
    <source>
        <dbReference type="ARBA" id="ARBA00006432"/>
    </source>
</evidence>
<proteinExistence type="inferred from homology"/>
<dbReference type="PROSITE" id="PS00455">
    <property type="entry name" value="AMP_BINDING"/>
    <property type="match status" value="1"/>
</dbReference>
<dbReference type="SUPFAM" id="SSF56801">
    <property type="entry name" value="Acetyl-CoA synthetase-like"/>
    <property type="match status" value="1"/>
</dbReference>
<feature type="domain" description="AMP-binding enzyme C-terminal" evidence="4">
    <location>
        <begin position="453"/>
        <end position="528"/>
    </location>
</feature>
<evidence type="ECO:0000259" key="3">
    <source>
        <dbReference type="Pfam" id="PF00501"/>
    </source>
</evidence>
<accession>A0AA42Q1U2</accession>
<dbReference type="InterPro" id="IPR042099">
    <property type="entry name" value="ANL_N_sf"/>
</dbReference>
<dbReference type="RefSeq" id="WP_004340783.1">
    <property type="nucleotide sequence ID" value="NZ_ADVQ01000057.1"/>
</dbReference>
<name>A0AA42Q1U2_9BURK</name>
<dbReference type="InterPro" id="IPR020845">
    <property type="entry name" value="AMP-binding_CS"/>
</dbReference>